<feature type="chain" id="PRO_5017694703" description="DUF192 domain-containing protein" evidence="1">
    <location>
        <begin position="20"/>
        <end position="150"/>
    </location>
</feature>
<organism evidence="2 3">
    <name type="scientific">Aestuariispira insulae</name>
    <dbReference type="NCBI Taxonomy" id="1461337"/>
    <lineage>
        <taxon>Bacteria</taxon>
        <taxon>Pseudomonadati</taxon>
        <taxon>Pseudomonadota</taxon>
        <taxon>Alphaproteobacteria</taxon>
        <taxon>Rhodospirillales</taxon>
        <taxon>Kiloniellaceae</taxon>
        <taxon>Aestuariispira</taxon>
    </lineage>
</organism>
<evidence type="ECO:0008006" key="4">
    <source>
        <dbReference type="Google" id="ProtNLM"/>
    </source>
</evidence>
<dbReference type="InterPro" id="IPR038695">
    <property type="entry name" value="Saro_0823-like_sf"/>
</dbReference>
<gene>
    <name evidence="2" type="ORF">DFP90_104257</name>
</gene>
<comment type="caution">
    <text evidence="2">The sequence shown here is derived from an EMBL/GenBank/DDBJ whole genome shotgun (WGS) entry which is preliminary data.</text>
</comment>
<dbReference type="Proteomes" id="UP000256845">
    <property type="component" value="Unassembled WGS sequence"/>
</dbReference>
<accession>A0A3D9HNA7</accession>
<feature type="signal peptide" evidence="1">
    <location>
        <begin position="1"/>
        <end position="19"/>
    </location>
</feature>
<dbReference type="AlphaFoldDB" id="A0A3D9HNA7"/>
<evidence type="ECO:0000313" key="2">
    <source>
        <dbReference type="EMBL" id="RED50983.1"/>
    </source>
</evidence>
<keyword evidence="1" id="KW-0732">Signal</keyword>
<dbReference type="RefSeq" id="WP_115936766.1">
    <property type="nucleotide sequence ID" value="NZ_QRDW01000004.1"/>
</dbReference>
<dbReference type="PANTHER" id="PTHR37953:SF1">
    <property type="entry name" value="UPF0127 PROTEIN MJ1496"/>
    <property type="match status" value="1"/>
</dbReference>
<dbReference type="PANTHER" id="PTHR37953">
    <property type="entry name" value="UPF0127 PROTEIN MJ1496"/>
    <property type="match status" value="1"/>
</dbReference>
<evidence type="ECO:0000313" key="3">
    <source>
        <dbReference type="Proteomes" id="UP000256845"/>
    </source>
</evidence>
<dbReference type="Pfam" id="PF02643">
    <property type="entry name" value="DUF192"/>
    <property type="match status" value="1"/>
</dbReference>
<dbReference type="OrthoDB" id="9808290at2"/>
<dbReference type="Gene3D" id="2.60.120.1140">
    <property type="entry name" value="Protein of unknown function DUF192"/>
    <property type="match status" value="1"/>
</dbReference>
<dbReference type="EMBL" id="QRDW01000004">
    <property type="protein sequence ID" value="RED50983.1"/>
    <property type="molecule type" value="Genomic_DNA"/>
</dbReference>
<name>A0A3D9HNA7_9PROT</name>
<protein>
    <recommendedName>
        <fullName evidence="4">DUF192 domain-containing protein</fullName>
    </recommendedName>
</protein>
<dbReference type="InterPro" id="IPR003795">
    <property type="entry name" value="DUF192"/>
</dbReference>
<reference evidence="2 3" key="1">
    <citation type="submission" date="2018-07" db="EMBL/GenBank/DDBJ databases">
        <title>Genomic Encyclopedia of Type Strains, Phase III (KMG-III): the genomes of soil and plant-associated and newly described type strains.</title>
        <authorList>
            <person name="Whitman W."/>
        </authorList>
    </citation>
    <scope>NUCLEOTIDE SEQUENCE [LARGE SCALE GENOMIC DNA]</scope>
    <source>
        <strain evidence="2 3">CECT 8488</strain>
    </source>
</reference>
<sequence>MKMLYPVLFLLFLAAPASAQQETLFETNHLTIITQEGKQEFLVEVARTEKQRARGLMFRKGLEERAGMLFDYGYPQRASMWMKNTLIPLDMLFVRSNGIIEKIVERTTPHSLSTISSKGEVRAVLELKGGMAEKLGIAVGDRVQHPIFRP</sequence>
<proteinExistence type="predicted"/>
<evidence type="ECO:0000256" key="1">
    <source>
        <dbReference type="SAM" id="SignalP"/>
    </source>
</evidence>
<keyword evidence="3" id="KW-1185">Reference proteome</keyword>